<gene>
    <name evidence="5" type="ORF">EDS130_LOCUS41998</name>
    <name evidence="4" type="ORF">XAT740_LOCUS37503</name>
</gene>
<name>A0A815SD43_ADIRI</name>
<organism evidence="5 7">
    <name type="scientific">Adineta ricciae</name>
    <name type="common">Rotifer</name>
    <dbReference type="NCBI Taxonomy" id="249248"/>
    <lineage>
        <taxon>Eukaryota</taxon>
        <taxon>Metazoa</taxon>
        <taxon>Spiralia</taxon>
        <taxon>Gnathifera</taxon>
        <taxon>Rotifera</taxon>
        <taxon>Eurotatoria</taxon>
        <taxon>Bdelloidea</taxon>
        <taxon>Adinetida</taxon>
        <taxon>Adinetidae</taxon>
        <taxon>Adineta</taxon>
    </lineage>
</organism>
<dbReference type="Pfam" id="PF03184">
    <property type="entry name" value="DDE_1"/>
    <property type="match status" value="1"/>
</dbReference>
<dbReference type="GO" id="GO:0005634">
    <property type="term" value="C:nucleus"/>
    <property type="evidence" value="ECO:0007669"/>
    <property type="project" value="TreeGrafter"/>
</dbReference>
<dbReference type="EMBL" id="CAJNOR010003949">
    <property type="protein sequence ID" value="CAF1462285.1"/>
    <property type="molecule type" value="Genomic_DNA"/>
</dbReference>
<evidence type="ECO:0000313" key="5">
    <source>
        <dbReference type="EMBL" id="CAF1490525.1"/>
    </source>
</evidence>
<accession>A0A815SD43</accession>
<evidence type="ECO:0000256" key="2">
    <source>
        <dbReference type="SAM" id="MobiDB-lite"/>
    </source>
</evidence>
<comment type="caution">
    <text evidence="5">The sequence shown here is derived from an EMBL/GenBank/DDBJ whole genome shotgun (WGS) entry which is preliminary data.</text>
</comment>
<dbReference type="SUPFAM" id="SSF48295">
    <property type="entry name" value="TrpR-like"/>
    <property type="match status" value="1"/>
</dbReference>
<dbReference type="Proteomes" id="UP000663852">
    <property type="component" value="Unassembled WGS sequence"/>
</dbReference>
<evidence type="ECO:0000259" key="3">
    <source>
        <dbReference type="PROSITE" id="PS51253"/>
    </source>
</evidence>
<evidence type="ECO:0000313" key="4">
    <source>
        <dbReference type="EMBL" id="CAF1462285.1"/>
    </source>
</evidence>
<feature type="compositionally biased region" description="Acidic residues" evidence="2">
    <location>
        <begin position="78"/>
        <end position="87"/>
    </location>
</feature>
<dbReference type="PROSITE" id="PS51253">
    <property type="entry name" value="HTH_CENPB"/>
    <property type="match status" value="1"/>
</dbReference>
<keyword evidence="1" id="KW-0238">DNA-binding</keyword>
<feature type="compositionally biased region" description="Polar residues" evidence="2">
    <location>
        <begin position="66"/>
        <end position="77"/>
    </location>
</feature>
<dbReference type="AlphaFoldDB" id="A0A815SD43"/>
<dbReference type="InterPro" id="IPR010921">
    <property type="entry name" value="Trp_repressor/repl_initiator"/>
</dbReference>
<feature type="compositionally biased region" description="Polar residues" evidence="2">
    <location>
        <begin position="91"/>
        <end position="110"/>
    </location>
</feature>
<evidence type="ECO:0000313" key="7">
    <source>
        <dbReference type="Proteomes" id="UP000663852"/>
    </source>
</evidence>
<dbReference type="GO" id="GO:0043565">
    <property type="term" value="F:sequence-specific DNA binding"/>
    <property type="evidence" value="ECO:0007669"/>
    <property type="project" value="InterPro"/>
</dbReference>
<dbReference type="EMBL" id="CAJNOJ010000586">
    <property type="protein sequence ID" value="CAF1490525.1"/>
    <property type="molecule type" value="Genomic_DNA"/>
</dbReference>
<evidence type="ECO:0000256" key="1">
    <source>
        <dbReference type="ARBA" id="ARBA00023125"/>
    </source>
</evidence>
<sequence length="595" mass="68312">MNTDCHLYTLPQIESDDNNDTDSDDSDLEVISVIDETENIAISIMHHFNLDSDEDNDDNEEAFDVQQSNSVMNSNDNELNEGSDGLDQDIIPSNQSPLFTSSSTLSNSVEGSPPCKRKRRQWSVAEKLRAIDMLEKHGGNKQLTSIKEGCSRFQLSQWAKQKGNLIKLSRQNHGRKRKRLPGAGHKLQYPELDKLLLEWFRERRTAPNDQSNVSTMTTSIVVKREKVTFKQLQRSGKQFSIELKYEHPPSTKWYGRFMRRHRLSLQKPKRQQKLPLNEAHLLINSFHTYVRRASTWGPKRGAMGAFLPRDVVNMDESPLSLFGDQTKLSINDVNTVNEIEGHVSDKRFCTVILTVFAEDNSRVGPVVLFKGKGQVSDQEKIQYASNVKVFFTPKAFNNRPTMDKYISWWHSKVNDGQPKLFITDSSSTHLNEETIRLMRQKRVVVAVIPKGCTMYIQSLDVHVFSTFKHHHYECAEEWIEKNGGRSKIKLTAAQSRILCTRLVSSAWSRTLKSIDPMASFLELGYVWKDNSLVRPPSIPGYCFDPTDVDYSTNKDPNVADDKRIEEEARKATEQHNRSLMKNTQQKTLLDMWKKN</sequence>
<keyword evidence="6" id="KW-1185">Reference proteome</keyword>
<proteinExistence type="predicted"/>
<feature type="region of interest" description="Disordered" evidence="2">
    <location>
        <begin position="66"/>
        <end position="121"/>
    </location>
</feature>
<dbReference type="Gene3D" id="1.10.10.60">
    <property type="entry name" value="Homeodomain-like"/>
    <property type="match status" value="1"/>
</dbReference>
<feature type="compositionally biased region" description="Acidic residues" evidence="2">
    <location>
        <begin position="14"/>
        <end position="25"/>
    </location>
</feature>
<dbReference type="OrthoDB" id="10050908at2759"/>
<dbReference type="InterPro" id="IPR050863">
    <property type="entry name" value="CenT-Element_Derived"/>
</dbReference>
<feature type="domain" description="HTH CENPB-type" evidence="3">
    <location>
        <begin position="180"/>
        <end position="267"/>
    </location>
</feature>
<dbReference type="PANTHER" id="PTHR19303">
    <property type="entry name" value="TRANSPOSON"/>
    <property type="match status" value="1"/>
</dbReference>
<protein>
    <recommendedName>
        <fullName evidence="3">HTH CENPB-type domain-containing protein</fullName>
    </recommendedName>
</protein>
<reference evidence="5" key="1">
    <citation type="submission" date="2021-02" db="EMBL/GenBank/DDBJ databases">
        <authorList>
            <person name="Nowell W R."/>
        </authorList>
    </citation>
    <scope>NUCLEOTIDE SEQUENCE</scope>
</reference>
<dbReference type="InterPro" id="IPR004875">
    <property type="entry name" value="DDE_SF_endonuclease_dom"/>
</dbReference>
<dbReference type="InterPro" id="IPR006600">
    <property type="entry name" value="HTH_CenpB_DNA-bd_dom"/>
</dbReference>
<dbReference type="Proteomes" id="UP000663828">
    <property type="component" value="Unassembled WGS sequence"/>
</dbReference>
<dbReference type="PANTHER" id="PTHR19303:SF73">
    <property type="entry name" value="PROTEIN PDC2"/>
    <property type="match status" value="1"/>
</dbReference>
<feature type="region of interest" description="Disordered" evidence="2">
    <location>
        <begin position="1"/>
        <end position="25"/>
    </location>
</feature>
<evidence type="ECO:0000313" key="6">
    <source>
        <dbReference type="Proteomes" id="UP000663828"/>
    </source>
</evidence>